<gene>
    <name evidence="1" type="ORF">LCGC14_2919690</name>
</gene>
<dbReference type="AlphaFoldDB" id="A0A0F8XPI8"/>
<accession>A0A0F8XPI8</accession>
<evidence type="ECO:0000313" key="1">
    <source>
        <dbReference type="EMBL" id="KKK70863.1"/>
    </source>
</evidence>
<name>A0A0F8XPI8_9ZZZZ</name>
<organism evidence="1">
    <name type="scientific">marine sediment metagenome</name>
    <dbReference type="NCBI Taxonomy" id="412755"/>
    <lineage>
        <taxon>unclassified sequences</taxon>
        <taxon>metagenomes</taxon>
        <taxon>ecological metagenomes</taxon>
    </lineage>
</organism>
<reference evidence="1" key="1">
    <citation type="journal article" date="2015" name="Nature">
        <title>Complex archaea that bridge the gap between prokaryotes and eukaryotes.</title>
        <authorList>
            <person name="Spang A."/>
            <person name="Saw J.H."/>
            <person name="Jorgensen S.L."/>
            <person name="Zaremba-Niedzwiedzka K."/>
            <person name="Martijn J."/>
            <person name="Lind A.E."/>
            <person name="van Eijk R."/>
            <person name="Schleper C."/>
            <person name="Guy L."/>
            <person name="Ettema T.J."/>
        </authorList>
    </citation>
    <scope>NUCLEOTIDE SEQUENCE</scope>
</reference>
<comment type="caution">
    <text evidence="1">The sequence shown here is derived from an EMBL/GenBank/DDBJ whole genome shotgun (WGS) entry which is preliminary data.</text>
</comment>
<proteinExistence type="predicted"/>
<dbReference type="EMBL" id="LAZR01057990">
    <property type="protein sequence ID" value="KKK70863.1"/>
    <property type="molecule type" value="Genomic_DNA"/>
</dbReference>
<protein>
    <submittedName>
        <fullName evidence="1">Uncharacterized protein</fullName>
    </submittedName>
</protein>
<sequence length="54" mass="6059">MSCEGKGSVSVVREFFEADGGRKLNNTEMLTVKSKGIAELAEMIREWCHKERAV</sequence>